<evidence type="ECO:0008006" key="4">
    <source>
        <dbReference type="Google" id="ProtNLM"/>
    </source>
</evidence>
<reference evidence="2 3" key="1">
    <citation type="submission" date="2019-07" db="EMBL/GenBank/DDBJ databases">
        <title>Draft genome for Aliikangiella sp. M105.</title>
        <authorList>
            <person name="Wang G."/>
        </authorList>
    </citation>
    <scope>NUCLEOTIDE SEQUENCE [LARGE SCALE GENOMIC DNA]</scope>
    <source>
        <strain evidence="2 3">M105</strain>
    </source>
</reference>
<dbReference type="Proteomes" id="UP000315439">
    <property type="component" value="Unassembled WGS sequence"/>
</dbReference>
<keyword evidence="3" id="KW-1185">Reference proteome</keyword>
<name>A0A545UJT0_9GAMM</name>
<evidence type="ECO:0000313" key="2">
    <source>
        <dbReference type="EMBL" id="TQV89727.1"/>
    </source>
</evidence>
<gene>
    <name evidence="2" type="ORF">FLL46_02275</name>
</gene>
<protein>
    <recommendedName>
        <fullName evidence="4">Porin</fullName>
    </recommendedName>
</protein>
<evidence type="ECO:0000256" key="1">
    <source>
        <dbReference type="SAM" id="SignalP"/>
    </source>
</evidence>
<feature type="chain" id="PRO_5022185932" description="Porin" evidence="1">
    <location>
        <begin position="23"/>
        <end position="399"/>
    </location>
</feature>
<dbReference type="OrthoDB" id="1188513at2"/>
<keyword evidence="1" id="KW-0732">Signal</keyword>
<dbReference type="AlphaFoldDB" id="A0A545UJT0"/>
<evidence type="ECO:0000313" key="3">
    <source>
        <dbReference type="Proteomes" id="UP000315439"/>
    </source>
</evidence>
<comment type="caution">
    <text evidence="2">The sequence shown here is derived from an EMBL/GenBank/DDBJ whole genome shotgun (WGS) entry which is preliminary data.</text>
</comment>
<proteinExistence type="predicted"/>
<feature type="signal peptide" evidence="1">
    <location>
        <begin position="1"/>
        <end position="22"/>
    </location>
</feature>
<organism evidence="2 3">
    <name type="scientific">Aliikangiella coralliicola</name>
    <dbReference type="NCBI Taxonomy" id="2592383"/>
    <lineage>
        <taxon>Bacteria</taxon>
        <taxon>Pseudomonadati</taxon>
        <taxon>Pseudomonadota</taxon>
        <taxon>Gammaproteobacteria</taxon>
        <taxon>Oceanospirillales</taxon>
        <taxon>Pleioneaceae</taxon>
        <taxon>Aliikangiella</taxon>
    </lineage>
</organism>
<accession>A0A545UJT0</accession>
<dbReference type="EMBL" id="VIKS01000001">
    <property type="protein sequence ID" value="TQV89727.1"/>
    <property type="molecule type" value="Genomic_DNA"/>
</dbReference>
<dbReference type="RefSeq" id="WP_142891791.1">
    <property type="nucleotide sequence ID" value="NZ_ML660160.1"/>
</dbReference>
<sequence>MNQKLILSAVSCLTAGFFNSAAANEFEVRGNIELQGRFFVEDALFPTQHDTYFSLAAAPEFFWSWNDGNDSFEFVPSARIDQHDDERTHSDIRELSWIHVGDDWESRIGVRRVFWGVTEFQHLVDIINQSDSVEDVDNEDKLGQPMVNLSLVNDWGIIDFYVLPYFRERTFAGDEGRPGLPIINADTAFYESSDEEDHVDWAVRWAHSIGDYEIGVSWFEGTSRDPLLIQSPLQNVVPELVPFYQQISQLGFELQANIEDALWKLEIIHNDNNREDFWALQGGIEYSQYGVMDSNADLGWLVEIAWDERGDDGPSTFQNDVFFGSRLALNDVDSTEVLAGLSYDLDFKSTSFLVEASRRFGDSLKVSLDVRLFESDEPQDPAYLIRRDDHIQLTAQYYY</sequence>